<organism evidence="2">
    <name type="scientific">mine drainage metagenome</name>
    <dbReference type="NCBI Taxonomy" id="410659"/>
    <lineage>
        <taxon>unclassified sequences</taxon>
        <taxon>metagenomes</taxon>
        <taxon>ecological metagenomes</taxon>
    </lineage>
</organism>
<comment type="caution">
    <text evidence="2">The sequence shown here is derived from an EMBL/GenBank/DDBJ whole genome shotgun (WGS) entry which is preliminary data.</text>
</comment>
<evidence type="ECO:0000313" key="2">
    <source>
        <dbReference type="EMBL" id="OIQ63200.1"/>
    </source>
</evidence>
<evidence type="ECO:0000256" key="1">
    <source>
        <dbReference type="SAM" id="MobiDB-lite"/>
    </source>
</evidence>
<accession>A0A1J5NYA5</accession>
<gene>
    <name evidence="2" type="ORF">GALL_552600</name>
</gene>
<dbReference type="AlphaFoldDB" id="A0A1J5NYA5"/>
<proteinExistence type="predicted"/>
<dbReference type="EMBL" id="MLJW01009215">
    <property type="protein sequence ID" value="OIQ63200.1"/>
    <property type="molecule type" value="Genomic_DNA"/>
</dbReference>
<feature type="region of interest" description="Disordered" evidence="1">
    <location>
        <begin position="185"/>
        <end position="210"/>
    </location>
</feature>
<protein>
    <submittedName>
        <fullName evidence="2">Uncharacterized protein</fullName>
    </submittedName>
</protein>
<sequence>MVIDFQPLASPLLHRRDELLVNLFQHAQGVGLLIFRHGRERIHEALVRAGGQQPAADAQLVHQPRKTETFHQHPDGADQAGRIDVDVVCRSRHVVCARSAHLLADCIDGLVVFGAQAFDFGEDLAGLHRTAARAVDAQDHTLRLCIGERILQRRVDIVRAGLRIDGDLAIEFDQRGMRAGRRRTAEFGNQTAEQDQCHDAQRDKAEKDRPAPRAAFFRHDLQHQFFQHLALPGSGLRRRVGFVEGWFRRKGAHAEPRMDGMD</sequence>
<reference evidence="2" key="1">
    <citation type="submission" date="2016-10" db="EMBL/GenBank/DDBJ databases">
        <title>Sequence of Gallionella enrichment culture.</title>
        <authorList>
            <person name="Poehlein A."/>
            <person name="Muehling M."/>
            <person name="Daniel R."/>
        </authorList>
    </citation>
    <scope>NUCLEOTIDE SEQUENCE</scope>
</reference>
<feature type="compositionally biased region" description="Basic and acidic residues" evidence="1">
    <location>
        <begin position="195"/>
        <end position="210"/>
    </location>
</feature>
<name>A0A1J5NYA5_9ZZZZ</name>